<dbReference type="Pfam" id="PF13622">
    <property type="entry name" value="4HBT_3"/>
    <property type="match status" value="1"/>
</dbReference>
<dbReference type="SUPFAM" id="SSF54637">
    <property type="entry name" value="Thioesterase/thiol ester dehydrase-isomerase"/>
    <property type="match status" value="2"/>
</dbReference>
<evidence type="ECO:0000256" key="3">
    <source>
        <dbReference type="ARBA" id="ARBA00022801"/>
    </source>
</evidence>
<dbReference type="OrthoDB" id="68328at2759"/>
<comment type="caution">
    <text evidence="7">The sequence shown here is derived from an EMBL/GenBank/DDBJ whole genome shotgun (WGS) entry which is preliminary data.</text>
</comment>
<dbReference type="Gene3D" id="2.40.160.210">
    <property type="entry name" value="Acyl-CoA thioesterase, double hotdog domain"/>
    <property type="match status" value="1"/>
</dbReference>
<proteinExistence type="inferred from homology"/>
<evidence type="ECO:0000313" key="8">
    <source>
        <dbReference type="Proteomes" id="UP000789831"/>
    </source>
</evidence>
<organism evidence="7 8">
    <name type="scientific">Ambispora gerdemannii</name>
    <dbReference type="NCBI Taxonomy" id="144530"/>
    <lineage>
        <taxon>Eukaryota</taxon>
        <taxon>Fungi</taxon>
        <taxon>Fungi incertae sedis</taxon>
        <taxon>Mucoromycota</taxon>
        <taxon>Glomeromycotina</taxon>
        <taxon>Glomeromycetes</taxon>
        <taxon>Archaeosporales</taxon>
        <taxon>Ambisporaceae</taxon>
        <taxon>Ambispora</taxon>
    </lineage>
</organism>
<reference evidence="7" key="1">
    <citation type="submission" date="2021-06" db="EMBL/GenBank/DDBJ databases">
        <authorList>
            <person name="Kallberg Y."/>
            <person name="Tangrot J."/>
            <person name="Rosling A."/>
        </authorList>
    </citation>
    <scope>NUCLEOTIDE SEQUENCE</scope>
    <source>
        <strain evidence="7">MT106</strain>
    </source>
</reference>
<dbReference type="PANTHER" id="PTHR11066:SF34">
    <property type="entry name" value="ACYL-COENZYME A THIOESTERASE 8"/>
    <property type="match status" value="1"/>
</dbReference>
<evidence type="ECO:0000259" key="6">
    <source>
        <dbReference type="Pfam" id="PF13622"/>
    </source>
</evidence>
<sequence length="291" mass="33120">MSLIESALELEEIEINHYRSKTLWVPLGGRGVFGGQVVGQALMAAIKTTPKEFNIHSLHSYFILPGNNKMPILYEVERMRDGRSYCTRTVKAIQKGRCIFNLICSFAVAESSGLEHQDPMPECLGPDNFSSQEELMREFVKQEKVPRWYAKYLEKKLELENSPIEIRNTEILKKIWIKAKGKLSDEISLHKGAIAYASDFNLLYTAARPHGISPISKTRIGMMASLCHSIWFHDLNFRADEWLLYTMETPKAAYGRALASGRIYTQDGRLIASVSQEGVFRIDIDKKKSKL</sequence>
<keyword evidence="4" id="KW-0443">Lipid metabolism</keyword>
<dbReference type="PANTHER" id="PTHR11066">
    <property type="entry name" value="ACYL-COA THIOESTERASE"/>
    <property type="match status" value="1"/>
</dbReference>
<accession>A0A9N9BL21</accession>
<dbReference type="CDD" id="cd03444">
    <property type="entry name" value="Thioesterase_II_repeat1"/>
    <property type="match status" value="1"/>
</dbReference>
<dbReference type="CDD" id="cd03445">
    <property type="entry name" value="Thioesterase_II_repeat2"/>
    <property type="match status" value="1"/>
</dbReference>
<feature type="domain" description="Acyl-CoA thioesterase 2 C-terminal" evidence="5">
    <location>
        <begin position="173"/>
        <end position="279"/>
    </location>
</feature>
<dbReference type="GO" id="GO:0009062">
    <property type="term" value="P:fatty acid catabolic process"/>
    <property type="evidence" value="ECO:0007669"/>
    <property type="project" value="TreeGrafter"/>
</dbReference>
<dbReference type="Pfam" id="PF02551">
    <property type="entry name" value="Acyl_CoA_thio"/>
    <property type="match status" value="1"/>
</dbReference>
<dbReference type="FunFam" id="2.40.160.210:FF:000001">
    <property type="entry name" value="Acyl-CoA thioesterase II"/>
    <property type="match status" value="1"/>
</dbReference>
<feature type="domain" description="Acyl-CoA thioesterase-like N-terminal HotDog" evidence="6">
    <location>
        <begin position="25"/>
        <end position="106"/>
    </location>
</feature>
<dbReference type="InterPro" id="IPR029069">
    <property type="entry name" value="HotDog_dom_sf"/>
</dbReference>
<protein>
    <submittedName>
        <fullName evidence="7">7727_t:CDS:1</fullName>
    </submittedName>
</protein>
<dbReference type="GO" id="GO:0006637">
    <property type="term" value="P:acyl-CoA metabolic process"/>
    <property type="evidence" value="ECO:0007669"/>
    <property type="project" value="InterPro"/>
</dbReference>
<dbReference type="GO" id="GO:0005782">
    <property type="term" value="C:peroxisomal matrix"/>
    <property type="evidence" value="ECO:0007669"/>
    <property type="project" value="TreeGrafter"/>
</dbReference>
<evidence type="ECO:0000259" key="5">
    <source>
        <dbReference type="Pfam" id="PF02551"/>
    </source>
</evidence>
<comment type="subunit">
    <text evidence="2">Homotetramer.</text>
</comment>
<evidence type="ECO:0000256" key="1">
    <source>
        <dbReference type="ARBA" id="ARBA00006538"/>
    </source>
</evidence>
<dbReference type="InterPro" id="IPR025652">
    <property type="entry name" value="TesB_C"/>
</dbReference>
<dbReference type="InterPro" id="IPR049449">
    <property type="entry name" value="TesB_ACOT8-like_N"/>
</dbReference>
<keyword evidence="3" id="KW-0378">Hydrolase</keyword>
<dbReference type="InterPro" id="IPR003703">
    <property type="entry name" value="Acyl_CoA_thio"/>
</dbReference>
<dbReference type="EMBL" id="CAJVPL010001376">
    <property type="protein sequence ID" value="CAG8567951.1"/>
    <property type="molecule type" value="Genomic_DNA"/>
</dbReference>
<evidence type="ECO:0000256" key="4">
    <source>
        <dbReference type="ARBA" id="ARBA00023098"/>
    </source>
</evidence>
<dbReference type="InterPro" id="IPR042171">
    <property type="entry name" value="Acyl-CoA_hotdog"/>
</dbReference>
<comment type="similarity">
    <text evidence="1">Belongs to the C/M/P thioester hydrolase family.</text>
</comment>
<dbReference type="Proteomes" id="UP000789831">
    <property type="component" value="Unassembled WGS sequence"/>
</dbReference>
<keyword evidence="8" id="KW-1185">Reference proteome</keyword>
<name>A0A9N9BL21_9GLOM</name>
<evidence type="ECO:0000256" key="2">
    <source>
        <dbReference type="ARBA" id="ARBA00011881"/>
    </source>
</evidence>
<dbReference type="AlphaFoldDB" id="A0A9N9BL21"/>
<dbReference type="GO" id="GO:0047617">
    <property type="term" value="F:fatty acyl-CoA hydrolase activity"/>
    <property type="evidence" value="ECO:0007669"/>
    <property type="project" value="InterPro"/>
</dbReference>
<gene>
    <name evidence="7" type="ORF">AGERDE_LOCUS7490</name>
</gene>
<evidence type="ECO:0000313" key="7">
    <source>
        <dbReference type="EMBL" id="CAG8567951.1"/>
    </source>
</evidence>